<dbReference type="SUPFAM" id="SSF53474">
    <property type="entry name" value="alpha/beta-Hydrolases"/>
    <property type="match status" value="1"/>
</dbReference>
<dbReference type="InterPro" id="IPR001031">
    <property type="entry name" value="Thioesterase"/>
</dbReference>
<dbReference type="InterPro" id="IPR020802">
    <property type="entry name" value="TesA-like"/>
</dbReference>
<dbReference type="PANTHER" id="PTHR43775">
    <property type="entry name" value="FATTY ACID SYNTHASE"/>
    <property type="match status" value="1"/>
</dbReference>
<dbReference type="InterPro" id="IPR016035">
    <property type="entry name" value="Acyl_Trfase/lysoPLipase"/>
</dbReference>
<evidence type="ECO:0000256" key="3">
    <source>
        <dbReference type="PROSITE-ProRule" id="PRU01363"/>
    </source>
</evidence>
<dbReference type="AlphaFoldDB" id="A0AAE0I858"/>
<evidence type="ECO:0000259" key="6">
    <source>
        <dbReference type="PROSITE" id="PS52019"/>
    </source>
</evidence>
<reference evidence="7" key="2">
    <citation type="submission" date="2023-06" db="EMBL/GenBank/DDBJ databases">
        <authorList>
            <consortium name="Lawrence Berkeley National Laboratory"/>
            <person name="Haridas S."/>
            <person name="Hensen N."/>
            <person name="Bonometti L."/>
            <person name="Westerberg I."/>
            <person name="Brannstrom I.O."/>
            <person name="Guillou S."/>
            <person name="Cros-Aarteil S."/>
            <person name="Calhoun S."/>
            <person name="Kuo A."/>
            <person name="Mondo S."/>
            <person name="Pangilinan J."/>
            <person name="Riley R."/>
            <person name="Labutti K."/>
            <person name="Andreopoulos B."/>
            <person name="Lipzen A."/>
            <person name="Chen C."/>
            <person name="Yanf M."/>
            <person name="Daum C."/>
            <person name="Ng V."/>
            <person name="Clum A."/>
            <person name="Steindorff A."/>
            <person name="Ohm R."/>
            <person name="Martin F."/>
            <person name="Silar P."/>
            <person name="Natvig D."/>
            <person name="Lalanne C."/>
            <person name="Gautier V."/>
            <person name="Ament-Velasquez S.L."/>
            <person name="Kruys A."/>
            <person name="Hutchinson M.I."/>
            <person name="Powell A.J."/>
            <person name="Barry K."/>
            <person name="Miller A.N."/>
            <person name="Grigoriev I.V."/>
            <person name="Debuchy R."/>
            <person name="Gladieux P."/>
            <person name="Thoren M.H."/>
            <person name="Johannesson H."/>
        </authorList>
    </citation>
    <scope>NUCLEOTIDE SEQUENCE</scope>
    <source>
        <strain evidence="7">CBS 118394</strain>
    </source>
</reference>
<dbReference type="GO" id="GO:0004312">
    <property type="term" value="F:fatty acid synthase activity"/>
    <property type="evidence" value="ECO:0007669"/>
    <property type="project" value="TreeGrafter"/>
</dbReference>
<dbReference type="Proteomes" id="UP001283341">
    <property type="component" value="Unassembled WGS sequence"/>
</dbReference>
<feature type="compositionally biased region" description="Basic and acidic residues" evidence="4">
    <location>
        <begin position="657"/>
        <end position="672"/>
    </location>
</feature>
<dbReference type="Pfam" id="PF14765">
    <property type="entry name" value="PS-DH"/>
    <property type="match status" value="1"/>
</dbReference>
<keyword evidence="8" id="KW-1185">Reference proteome</keyword>
<feature type="region of interest" description="C-terminal hotdog fold" evidence="3">
    <location>
        <begin position="374"/>
        <end position="525"/>
    </location>
</feature>
<feature type="active site" description="Proton acceptor; for dehydratase activity" evidence="3">
    <location>
        <position position="267"/>
    </location>
</feature>
<feature type="compositionally biased region" description="Basic and acidic residues" evidence="4">
    <location>
        <begin position="683"/>
        <end position="700"/>
    </location>
</feature>
<dbReference type="Pfam" id="PF00975">
    <property type="entry name" value="Thioesterase"/>
    <property type="match status" value="1"/>
</dbReference>
<dbReference type="PROSITE" id="PS50075">
    <property type="entry name" value="CARRIER"/>
    <property type="match status" value="1"/>
</dbReference>
<dbReference type="InterPro" id="IPR049551">
    <property type="entry name" value="PKS_DH_C"/>
</dbReference>
<evidence type="ECO:0000256" key="1">
    <source>
        <dbReference type="ARBA" id="ARBA00022450"/>
    </source>
</evidence>
<proteinExistence type="predicted"/>
<name>A0AAE0I858_9PEZI</name>
<dbReference type="InterPro" id="IPR036736">
    <property type="entry name" value="ACP-like_sf"/>
</dbReference>
<dbReference type="InterPro" id="IPR016036">
    <property type="entry name" value="Malonyl_transacylase_ACP-bd"/>
</dbReference>
<comment type="caution">
    <text evidence="7">The sequence shown here is derived from an EMBL/GenBank/DDBJ whole genome shotgun (WGS) entry which is preliminary data.</text>
</comment>
<organism evidence="7 8">
    <name type="scientific">Apodospora peruviana</name>
    <dbReference type="NCBI Taxonomy" id="516989"/>
    <lineage>
        <taxon>Eukaryota</taxon>
        <taxon>Fungi</taxon>
        <taxon>Dikarya</taxon>
        <taxon>Ascomycota</taxon>
        <taxon>Pezizomycotina</taxon>
        <taxon>Sordariomycetes</taxon>
        <taxon>Sordariomycetidae</taxon>
        <taxon>Sordariales</taxon>
        <taxon>Lasiosphaeriaceae</taxon>
        <taxon>Apodospora</taxon>
    </lineage>
</organism>
<accession>A0AAE0I858</accession>
<dbReference type="SUPFAM" id="SSF47336">
    <property type="entry name" value="ACP-like"/>
    <property type="match status" value="1"/>
</dbReference>
<keyword evidence="1" id="KW-0596">Phosphopantetheine</keyword>
<feature type="region of interest" description="Disordered" evidence="4">
    <location>
        <begin position="657"/>
        <end position="700"/>
    </location>
</feature>
<dbReference type="SMART" id="SM00824">
    <property type="entry name" value="PKS_TE"/>
    <property type="match status" value="1"/>
</dbReference>
<dbReference type="SUPFAM" id="SSF55048">
    <property type="entry name" value="Probable ACP-binding domain of malonyl-CoA ACP transacylase"/>
    <property type="match status" value="1"/>
</dbReference>
<dbReference type="Gene3D" id="3.10.129.110">
    <property type="entry name" value="Polyketide synthase dehydratase"/>
    <property type="match status" value="1"/>
</dbReference>
<reference evidence="7" key="1">
    <citation type="journal article" date="2023" name="Mol. Phylogenet. Evol.">
        <title>Genome-scale phylogeny and comparative genomics of the fungal order Sordariales.</title>
        <authorList>
            <person name="Hensen N."/>
            <person name="Bonometti L."/>
            <person name="Westerberg I."/>
            <person name="Brannstrom I.O."/>
            <person name="Guillou S."/>
            <person name="Cros-Aarteil S."/>
            <person name="Calhoun S."/>
            <person name="Haridas S."/>
            <person name="Kuo A."/>
            <person name="Mondo S."/>
            <person name="Pangilinan J."/>
            <person name="Riley R."/>
            <person name="LaButti K."/>
            <person name="Andreopoulos B."/>
            <person name="Lipzen A."/>
            <person name="Chen C."/>
            <person name="Yan M."/>
            <person name="Daum C."/>
            <person name="Ng V."/>
            <person name="Clum A."/>
            <person name="Steindorff A."/>
            <person name="Ohm R.A."/>
            <person name="Martin F."/>
            <person name="Silar P."/>
            <person name="Natvig D.O."/>
            <person name="Lalanne C."/>
            <person name="Gautier V."/>
            <person name="Ament-Velasquez S.L."/>
            <person name="Kruys A."/>
            <person name="Hutchinson M.I."/>
            <person name="Powell A.J."/>
            <person name="Barry K."/>
            <person name="Miller A.N."/>
            <person name="Grigoriev I.V."/>
            <person name="Debuchy R."/>
            <person name="Gladieux P."/>
            <person name="Hiltunen Thoren M."/>
            <person name="Johannesson H."/>
        </authorList>
    </citation>
    <scope>NUCLEOTIDE SEQUENCE</scope>
    <source>
        <strain evidence="7">CBS 118394</strain>
    </source>
</reference>
<dbReference type="PROSITE" id="PS52019">
    <property type="entry name" value="PKS_MFAS_DH"/>
    <property type="match status" value="1"/>
</dbReference>
<dbReference type="SMART" id="SM00827">
    <property type="entry name" value="PKS_AT"/>
    <property type="match status" value="1"/>
</dbReference>
<evidence type="ECO:0000313" key="7">
    <source>
        <dbReference type="EMBL" id="KAK3319461.1"/>
    </source>
</evidence>
<dbReference type="InterPro" id="IPR029058">
    <property type="entry name" value="AB_hydrolase_fold"/>
</dbReference>
<gene>
    <name evidence="7" type="ORF">B0H66DRAFT_624279</name>
</gene>
<evidence type="ECO:0000259" key="5">
    <source>
        <dbReference type="PROSITE" id="PS50075"/>
    </source>
</evidence>
<dbReference type="InterPro" id="IPR009081">
    <property type="entry name" value="PP-bd_ACP"/>
</dbReference>
<feature type="active site" description="Proton donor; for dehydratase activity" evidence="3">
    <location>
        <position position="435"/>
    </location>
</feature>
<feature type="domain" description="PKS/mFAS DH" evidence="6">
    <location>
        <begin position="232"/>
        <end position="525"/>
    </location>
</feature>
<dbReference type="InterPro" id="IPR050091">
    <property type="entry name" value="PKS_NRPS_Biosynth_Enz"/>
</dbReference>
<dbReference type="InterPro" id="IPR030918">
    <property type="entry name" value="PT_fungal_PKS"/>
</dbReference>
<evidence type="ECO:0000256" key="2">
    <source>
        <dbReference type="ARBA" id="ARBA00022553"/>
    </source>
</evidence>
<sequence length="947" mass="104078">MSELFSDESVMSAACEVACHNSPGMTVLSGPRPELVRIEVVLKERKIKCRLLDVPYAMHSLQMDGILPDIRKAAQGVRFGSPKVKVISTFSGKEHANFDSEYLVRHTREPVKPEQTIAHCVAQGLVDSTALWLEIGPNPVCLSLARSNTTTVSSDRALPSLKKGDDNWKTASAILASCYKSGKSVHWREYHRDFVHNSLSLITLPKYAFDTRNFWMPYTAPAAAQKPVTDVQPISTCLHHLVKQEDDGATFTTVVQQPALLKMIQGHKLSGITVCPAGVFSEMALTAARYLLTGGSMSLPFQPFIQVSVTRRRKDSSEEFELSIADQVKPSVITSKCVVRMRDEHAFALERRQILTRIQPRIASLKKAAADGQANRFQGKLFYKLFANLMDYADRYEGVQSAVVSDDFTEALATVRLPALTASEKDCTLSPYWIDALTHLAGLLFNGNPMSAGDHVYIGTHMERMEILAKNFDADKAYTSYAVIEHPEGSDIWRGHVYILDLEGGSVVGFLEGARFRKMPRTTLQRILGKPMDTTKHSKQQIVGPPSTNGTAVAVAAVVTNGVNGHHHAATSVNGTTPPRKKSLISVLIEQLIEETGMDGSELSPQTFFAEISVDSLMSIWVLAAVKGETGVELNASFLMDLSTLRDAQRELALLESRRDNNSTKNANDSHAHNTNGTLLTTNEHHDDDVNNNDHDSSEKSRECNVVLMQGPLYTPYSSPNSQPPLFLLADGAGSAAAYIHLPKLGATQTVYAVESAFVTDPLSFTTPFAQTAALYLAAIRAKQPHGPYVLGGWSAGGVFAYEVARLLLNNHNERVLGLIIIDITGPRPPSPNKFVAEPTMEIIDQIGMLSGIDRLNFDDDEKTVRPKQHMLATTFVVWATRNVIPKTDRDKLPAGLDAWFYPAQDRVLDEPNGWELPVGGNRLEISQVEGDHFSIMTAPEVRNLDG</sequence>
<keyword evidence="2" id="KW-0597">Phosphoprotein</keyword>
<dbReference type="InterPro" id="IPR042104">
    <property type="entry name" value="PKS_dehydratase_sf"/>
</dbReference>
<dbReference type="InterPro" id="IPR049900">
    <property type="entry name" value="PKS_mFAS_DH"/>
</dbReference>
<evidence type="ECO:0008006" key="9">
    <source>
        <dbReference type="Google" id="ProtNLM"/>
    </source>
</evidence>
<dbReference type="Pfam" id="PF00550">
    <property type="entry name" value="PP-binding"/>
    <property type="match status" value="1"/>
</dbReference>
<feature type="region of interest" description="N-terminal hotdog fold" evidence="3">
    <location>
        <begin position="232"/>
        <end position="357"/>
    </location>
</feature>
<dbReference type="SUPFAM" id="SSF52151">
    <property type="entry name" value="FabD/lysophospholipase-like"/>
    <property type="match status" value="1"/>
</dbReference>
<evidence type="ECO:0000256" key="4">
    <source>
        <dbReference type="SAM" id="MobiDB-lite"/>
    </source>
</evidence>
<dbReference type="Gene3D" id="3.40.366.10">
    <property type="entry name" value="Malonyl-Coenzyme A Acyl Carrier Protein, domain 2"/>
    <property type="match status" value="1"/>
</dbReference>
<dbReference type="PANTHER" id="PTHR43775:SF37">
    <property type="entry name" value="SI:DKEY-61P9.11"/>
    <property type="match status" value="1"/>
</dbReference>
<dbReference type="EMBL" id="JAUEDM010000004">
    <property type="protein sequence ID" value="KAK3319461.1"/>
    <property type="molecule type" value="Genomic_DNA"/>
</dbReference>
<feature type="domain" description="Carrier" evidence="5">
    <location>
        <begin position="579"/>
        <end position="656"/>
    </location>
</feature>
<dbReference type="Gene3D" id="3.40.50.1820">
    <property type="entry name" value="alpha/beta hydrolase"/>
    <property type="match status" value="1"/>
</dbReference>
<dbReference type="GO" id="GO:0006633">
    <property type="term" value="P:fatty acid biosynthetic process"/>
    <property type="evidence" value="ECO:0007669"/>
    <property type="project" value="TreeGrafter"/>
</dbReference>
<dbReference type="InterPro" id="IPR014043">
    <property type="entry name" value="Acyl_transferase_dom"/>
</dbReference>
<evidence type="ECO:0000313" key="8">
    <source>
        <dbReference type="Proteomes" id="UP001283341"/>
    </source>
</evidence>
<dbReference type="NCBIfam" id="TIGR04532">
    <property type="entry name" value="PT_fungal_PKS"/>
    <property type="match status" value="1"/>
</dbReference>
<dbReference type="InterPro" id="IPR001227">
    <property type="entry name" value="Ac_transferase_dom_sf"/>
</dbReference>
<dbReference type="Gene3D" id="1.10.1200.10">
    <property type="entry name" value="ACP-like"/>
    <property type="match status" value="1"/>
</dbReference>
<dbReference type="Pfam" id="PF00698">
    <property type="entry name" value="Acyl_transf_1"/>
    <property type="match status" value="1"/>
</dbReference>
<protein>
    <recommendedName>
        <fullName evidence="9">Polyketide synthase</fullName>
    </recommendedName>
</protein>
<dbReference type="Gene3D" id="3.30.70.3290">
    <property type="match status" value="1"/>
</dbReference>
<feature type="compositionally biased region" description="Polar residues" evidence="4">
    <location>
        <begin position="673"/>
        <end position="682"/>
    </location>
</feature>